<gene>
    <name evidence="2" type="ORF">ACFORL_08605</name>
</gene>
<name>A0ABV8CG20_9GAMM</name>
<accession>A0ABV8CG20</accession>
<evidence type="ECO:0000313" key="3">
    <source>
        <dbReference type="Proteomes" id="UP001595758"/>
    </source>
</evidence>
<proteinExistence type="predicted"/>
<keyword evidence="3" id="KW-1185">Reference proteome</keyword>
<evidence type="ECO:0008006" key="4">
    <source>
        <dbReference type="Google" id="ProtNLM"/>
    </source>
</evidence>
<feature type="signal peptide" evidence="1">
    <location>
        <begin position="1"/>
        <end position="30"/>
    </location>
</feature>
<evidence type="ECO:0000256" key="1">
    <source>
        <dbReference type="SAM" id="SignalP"/>
    </source>
</evidence>
<dbReference type="RefSeq" id="WP_382343064.1">
    <property type="nucleotide sequence ID" value="NZ_JBHSAB010000020.1"/>
</dbReference>
<dbReference type="EMBL" id="JBHSAB010000020">
    <property type="protein sequence ID" value="MFC3909134.1"/>
    <property type="molecule type" value="Genomic_DNA"/>
</dbReference>
<sequence>MNRWGKFFCSVLCQSVMLLMLISINGGVNAQTQSKHNKTRYNLPFFITAKSNTILPTEVAIGFPVHAIYQITNPNPIAAVNASIVSLPPSTSIDSSGCGGTFTLAPNASCTLTLIISPDGLHVGDVISGARSPNVLMACWDDGVSCAGVTNSNDLLRVEVIPPPSLTYQSLLEDKLVNADLWGSQPEMLSANYGFEGIEGVPGNEAGVIAAGGTWMIITTPDAPFAAYTTAQSPSDVAIGFGYPTDHADAMPICFSWPVLPSTVNPTDFRLTLNTGEVVRPAVASITPNFLYNKRSCVVIFGEFGNRLAPGTPGAVYPVQVTVVDNGTTLKLVGPNGPVSAVGLTKSSGNPYQSGGGPKLIGAKLSIMNDIGQNAPVAFKSNLPNGGTALYGADAQYRLRIYTTAGISPDGVAAILPSDYSNFFQVEVTENGVSTLLTQTNVPYIFSAGVITVVGMADLGKYDLPLNDAYVADRDNYLDIILKGDDAAMRLITAVIIPASGSYLPLYNPGGPGNNPVPGVTYTYPGPSWTQPVTIAIDDPLTVNYP</sequence>
<organism evidence="2 3">
    <name type="scientific">Legionella dresdenensis</name>
    <dbReference type="NCBI Taxonomy" id="450200"/>
    <lineage>
        <taxon>Bacteria</taxon>
        <taxon>Pseudomonadati</taxon>
        <taxon>Pseudomonadota</taxon>
        <taxon>Gammaproteobacteria</taxon>
        <taxon>Legionellales</taxon>
        <taxon>Legionellaceae</taxon>
        <taxon>Legionella</taxon>
    </lineage>
</organism>
<dbReference type="Proteomes" id="UP001595758">
    <property type="component" value="Unassembled WGS sequence"/>
</dbReference>
<evidence type="ECO:0000313" key="2">
    <source>
        <dbReference type="EMBL" id="MFC3909134.1"/>
    </source>
</evidence>
<keyword evidence="1" id="KW-0732">Signal</keyword>
<feature type="chain" id="PRO_5045809498" description="IgGFc-binding protein N-terminal domain-containing protein" evidence="1">
    <location>
        <begin position="31"/>
        <end position="546"/>
    </location>
</feature>
<protein>
    <recommendedName>
        <fullName evidence="4">IgGFc-binding protein N-terminal domain-containing protein</fullName>
    </recommendedName>
</protein>
<reference evidence="3" key="1">
    <citation type="journal article" date="2019" name="Int. J. Syst. Evol. Microbiol.">
        <title>The Global Catalogue of Microorganisms (GCM) 10K type strain sequencing project: providing services to taxonomists for standard genome sequencing and annotation.</title>
        <authorList>
            <consortium name="The Broad Institute Genomics Platform"/>
            <consortium name="The Broad Institute Genome Sequencing Center for Infectious Disease"/>
            <person name="Wu L."/>
            <person name="Ma J."/>
        </authorList>
    </citation>
    <scope>NUCLEOTIDE SEQUENCE [LARGE SCALE GENOMIC DNA]</scope>
    <source>
        <strain evidence="3">CCUG 59858</strain>
    </source>
</reference>
<comment type="caution">
    <text evidence="2">The sequence shown here is derived from an EMBL/GenBank/DDBJ whole genome shotgun (WGS) entry which is preliminary data.</text>
</comment>